<feature type="domain" description="CFAP61 dimerisation" evidence="2">
    <location>
        <begin position="661"/>
        <end position="784"/>
    </location>
</feature>
<name>A0A7S4HD95_9EUKA</name>
<dbReference type="InterPro" id="IPR038884">
    <property type="entry name" value="CFAP61"/>
</dbReference>
<evidence type="ECO:0000259" key="2">
    <source>
        <dbReference type="Pfam" id="PF23150"/>
    </source>
</evidence>
<evidence type="ECO:0000259" key="1">
    <source>
        <dbReference type="Pfam" id="PF07992"/>
    </source>
</evidence>
<proteinExistence type="predicted"/>
<evidence type="ECO:0008006" key="4">
    <source>
        <dbReference type="Google" id="ProtNLM"/>
    </source>
</evidence>
<dbReference type="SUPFAM" id="SSF51905">
    <property type="entry name" value="FAD/NAD(P)-binding domain"/>
    <property type="match status" value="1"/>
</dbReference>
<dbReference type="InterPro" id="IPR056299">
    <property type="entry name" value="CFAP61_dimer"/>
</dbReference>
<dbReference type="InterPro" id="IPR036188">
    <property type="entry name" value="FAD/NAD-bd_sf"/>
</dbReference>
<dbReference type="PANTHER" id="PTHR21178">
    <property type="entry name" value="CILIA- AND FLAGELLA-ASSOCIATED PROTEIN 61"/>
    <property type="match status" value="1"/>
</dbReference>
<sequence length="861" mass="95177">MVDQEDAETIALMPEMMTQTPIAESPPMHSPPMLCNAFCVAVFCMDESFESRSADFLHAAFALYPEREYAIITLPHTTPEFSLLNSFSQVEPVPSSSLGHILYVFHRDALGGALSLAVRPADVTDLPAIAHLVAPTQQNHSITELVEEATGPPPEDRPRKYSAYIAECSGQLVSLTLLDHDCVVQDLQSQYSLEDFILFTEHKLEHHVMLRSFVVNPIFAKHSRFILKEIFRQQQSSCMYFKLRPDSVIPPVLSEFVQVRPRRRPVCSPELDMELAEQSIQLGKPPRHAPEADGALYFLTRKLISEPKIVSNARIVVLGCSDAAIALLEALTTVPYLTFNYLYLVGPRARERLVMPRGTVGGSHALSFFSRSCAYTTEELVALGLGARVRLVDSRVVDIDRQSKYVMLPDDSILPYDYLIIAPEFADQSLQPLGPDAVGVTGAFSIIDEEAEAAATAYLAAQHASVPVIVYGATLDAYCTLQGLLSRGVAPSVITLVQPPVTEGEDCFYDPRVLMKVQRTLHGLGIQVKHGLRLVGLDSDDSRLLTAAIFEESVSGSATVTALQCSVLLCCGRKSIERATFEAINSNSLVYDGRLVVDHNFRTNDPVVYASGIITKFARRYRSKTRMELCSSREAGARLAQALLPVLDPLSSALPSTESAPRMEKPRIEGAFLPGGFQYLHIIAPSPACDSYTSIISHPAFGRELVSEPGAGSDINYTFCAVRLDRHGIIHSIVYLGNQVVEEQNWMCLIGVPETALNNLASRFDENIIPDLVGFLQQNWAIALYHDRFNEFRIAMRQELEGDEDFRKALSAAHGPSNAQEELDVAAFLSALPSSKCDVVRTRLRDFIHTNKNQLDMYQPF</sequence>
<dbReference type="EMBL" id="HBKO01002099">
    <property type="protein sequence ID" value="CAE2195692.1"/>
    <property type="molecule type" value="Transcribed_RNA"/>
</dbReference>
<reference evidence="3" key="1">
    <citation type="submission" date="2021-01" db="EMBL/GenBank/DDBJ databases">
        <authorList>
            <person name="Corre E."/>
            <person name="Pelletier E."/>
            <person name="Niang G."/>
            <person name="Scheremetjew M."/>
            <person name="Finn R."/>
            <person name="Kale V."/>
            <person name="Holt S."/>
            <person name="Cochrane G."/>
            <person name="Meng A."/>
            <person name="Brown T."/>
            <person name="Cohen L."/>
        </authorList>
    </citation>
    <scope>NUCLEOTIDE SEQUENCE</scope>
    <source>
        <strain evidence="3">UIO037</strain>
    </source>
</reference>
<dbReference type="AlphaFoldDB" id="A0A7S4HD95"/>
<feature type="domain" description="FAD/NAD(P)-binding" evidence="1">
    <location>
        <begin position="315"/>
        <end position="615"/>
    </location>
</feature>
<dbReference type="PANTHER" id="PTHR21178:SF8">
    <property type="entry name" value="CILIA- AND FLAGELLA-ASSOCIATED PROTEIN 61"/>
    <property type="match status" value="1"/>
</dbReference>
<protein>
    <recommendedName>
        <fullName evidence="4">Cilia- and flagella-associated protein 61 N-terminal domain-containing protein</fullName>
    </recommendedName>
</protein>
<organism evidence="3">
    <name type="scientific">Prymnesium polylepis</name>
    <dbReference type="NCBI Taxonomy" id="72548"/>
    <lineage>
        <taxon>Eukaryota</taxon>
        <taxon>Haptista</taxon>
        <taxon>Haptophyta</taxon>
        <taxon>Prymnesiophyceae</taxon>
        <taxon>Prymnesiales</taxon>
        <taxon>Prymnesiaceae</taxon>
        <taxon>Prymnesium</taxon>
    </lineage>
</organism>
<gene>
    <name evidence="3" type="ORF">CPOL0286_LOCUS1046</name>
</gene>
<dbReference type="Gene3D" id="3.50.50.60">
    <property type="entry name" value="FAD/NAD(P)-binding domain"/>
    <property type="match status" value="2"/>
</dbReference>
<evidence type="ECO:0000313" key="3">
    <source>
        <dbReference type="EMBL" id="CAE2195692.1"/>
    </source>
</evidence>
<dbReference type="GO" id="GO:0016491">
    <property type="term" value="F:oxidoreductase activity"/>
    <property type="evidence" value="ECO:0007669"/>
    <property type="project" value="InterPro"/>
</dbReference>
<dbReference type="Pfam" id="PF07992">
    <property type="entry name" value="Pyr_redox_2"/>
    <property type="match status" value="1"/>
</dbReference>
<dbReference type="Pfam" id="PF23150">
    <property type="entry name" value="CFAP61_dimer"/>
    <property type="match status" value="1"/>
</dbReference>
<dbReference type="InterPro" id="IPR023753">
    <property type="entry name" value="FAD/NAD-binding_dom"/>
</dbReference>
<accession>A0A7S4HD95</accession>